<dbReference type="SUPFAM" id="SSF55729">
    <property type="entry name" value="Acyl-CoA N-acyltransferases (Nat)"/>
    <property type="match status" value="1"/>
</dbReference>
<dbReference type="EMBL" id="FUXA01000008">
    <property type="protein sequence ID" value="SJZ74101.1"/>
    <property type="molecule type" value="Genomic_DNA"/>
</dbReference>
<sequence length="171" mass="19247">MSNKISIRKAKIGDDKVLAELERSCFPEAEAADRDTFIKRLESYSEQFLVVEVLDEETKDSGKVIGLVNGPITKEENLTDEMYADTGFHDINGSWKMIFGVETHPDFQHQGIASLAMRACIEQAKEEGRKGLVLTCKKELIGFYERFGFQNEGISGSVHGGAVWYQMRLSF</sequence>
<keyword evidence="2" id="KW-0012">Acyltransferase</keyword>
<evidence type="ECO:0000313" key="5">
    <source>
        <dbReference type="Proteomes" id="UP000189857"/>
    </source>
</evidence>
<evidence type="ECO:0000259" key="3">
    <source>
        <dbReference type="PROSITE" id="PS51186"/>
    </source>
</evidence>
<dbReference type="AlphaFoldDB" id="A0A1T4N4T0"/>
<dbReference type="OrthoDB" id="9800962at2"/>
<name>A0A1T4N4T0_9FIRM</name>
<organism evidence="4 5">
    <name type="scientific">Eubacterium ruminantium</name>
    <dbReference type="NCBI Taxonomy" id="42322"/>
    <lineage>
        <taxon>Bacteria</taxon>
        <taxon>Bacillati</taxon>
        <taxon>Bacillota</taxon>
        <taxon>Clostridia</taxon>
        <taxon>Eubacteriales</taxon>
        <taxon>Eubacteriaceae</taxon>
        <taxon>Eubacterium</taxon>
    </lineage>
</organism>
<gene>
    <name evidence="4" type="ORF">SAMN02745110_01471</name>
</gene>
<evidence type="ECO:0000256" key="1">
    <source>
        <dbReference type="ARBA" id="ARBA00022679"/>
    </source>
</evidence>
<dbReference type="GO" id="GO:0008080">
    <property type="term" value="F:N-acetyltransferase activity"/>
    <property type="evidence" value="ECO:0007669"/>
    <property type="project" value="UniProtKB-ARBA"/>
</dbReference>
<dbReference type="GO" id="GO:0005840">
    <property type="term" value="C:ribosome"/>
    <property type="evidence" value="ECO:0007669"/>
    <property type="project" value="UniProtKB-KW"/>
</dbReference>
<dbReference type="CDD" id="cd04301">
    <property type="entry name" value="NAT_SF"/>
    <property type="match status" value="1"/>
</dbReference>
<dbReference type="PANTHER" id="PTHR10908:SF0">
    <property type="entry name" value="SEROTONIN N-ACETYLTRANSFERASE"/>
    <property type="match status" value="1"/>
</dbReference>
<protein>
    <submittedName>
        <fullName evidence="4">Ribosomal protein S18 acetylase RimI</fullName>
    </submittedName>
</protein>
<proteinExistence type="predicted"/>
<dbReference type="Gene3D" id="3.40.630.30">
    <property type="match status" value="1"/>
</dbReference>
<keyword evidence="4" id="KW-0687">Ribonucleoprotein</keyword>
<accession>A0A1T4N4T0</accession>
<keyword evidence="5" id="KW-1185">Reference proteome</keyword>
<dbReference type="Pfam" id="PF00583">
    <property type="entry name" value="Acetyltransf_1"/>
    <property type="match status" value="1"/>
</dbReference>
<keyword evidence="1" id="KW-0808">Transferase</keyword>
<feature type="domain" description="N-acetyltransferase" evidence="3">
    <location>
        <begin position="5"/>
        <end position="170"/>
    </location>
</feature>
<dbReference type="InterPro" id="IPR016181">
    <property type="entry name" value="Acyl_CoA_acyltransferase"/>
</dbReference>
<dbReference type="InterPro" id="IPR051635">
    <property type="entry name" value="SNAT-like"/>
</dbReference>
<dbReference type="RefSeq" id="WP_090168507.1">
    <property type="nucleotide sequence ID" value="NZ_FMTO01000007.1"/>
</dbReference>
<dbReference type="Proteomes" id="UP000189857">
    <property type="component" value="Unassembled WGS sequence"/>
</dbReference>
<evidence type="ECO:0000256" key="2">
    <source>
        <dbReference type="ARBA" id="ARBA00023315"/>
    </source>
</evidence>
<dbReference type="PROSITE" id="PS51186">
    <property type="entry name" value="GNAT"/>
    <property type="match status" value="1"/>
</dbReference>
<dbReference type="InterPro" id="IPR000182">
    <property type="entry name" value="GNAT_dom"/>
</dbReference>
<keyword evidence="4" id="KW-0689">Ribosomal protein</keyword>
<evidence type="ECO:0000313" key="4">
    <source>
        <dbReference type="EMBL" id="SJZ74101.1"/>
    </source>
</evidence>
<dbReference type="PANTHER" id="PTHR10908">
    <property type="entry name" value="SEROTONIN N-ACETYLTRANSFERASE"/>
    <property type="match status" value="1"/>
</dbReference>
<reference evidence="4 5" key="1">
    <citation type="submission" date="2017-02" db="EMBL/GenBank/DDBJ databases">
        <authorList>
            <person name="Peterson S.W."/>
        </authorList>
    </citation>
    <scope>NUCLEOTIDE SEQUENCE [LARGE SCALE GENOMIC DNA]</scope>
    <source>
        <strain evidence="4 5">ATCC 17233</strain>
    </source>
</reference>